<accession>A0A6C0TWH1</accession>
<dbReference type="AlphaFoldDB" id="A0A6C0TWH1"/>
<organism evidence="2 3">
    <name type="scientific">Kineobactrum salinum</name>
    <dbReference type="NCBI Taxonomy" id="2708301"/>
    <lineage>
        <taxon>Bacteria</taxon>
        <taxon>Pseudomonadati</taxon>
        <taxon>Pseudomonadota</taxon>
        <taxon>Gammaproteobacteria</taxon>
        <taxon>Cellvibrionales</taxon>
        <taxon>Halieaceae</taxon>
        <taxon>Kineobactrum</taxon>
    </lineage>
</organism>
<dbReference type="Proteomes" id="UP000477680">
    <property type="component" value="Chromosome"/>
</dbReference>
<reference evidence="2 3" key="1">
    <citation type="submission" date="2020-02" db="EMBL/GenBank/DDBJ databases">
        <title>Genome sequencing for Kineobactrum sp. M2.</title>
        <authorList>
            <person name="Park S.-J."/>
        </authorList>
    </citation>
    <scope>NUCLEOTIDE SEQUENCE [LARGE SCALE GENOMIC DNA]</scope>
    <source>
        <strain evidence="2 3">M2</strain>
    </source>
</reference>
<feature type="transmembrane region" description="Helical" evidence="1">
    <location>
        <begin position="61"/>
        <end position="79"/>
    </location>
</feature>
<evidence type="ECO:0000313" key="2">
    <source>
        <dbReference type="EMBL" id="QIB64121.1"/>
    </source>
</evidence>
<keyword evidence="1" id="KW-1133">Transmembrane helix</keyword>
<keyword evidence="3" id="KW-1185">Reference proteome</keyword>
<dbReference type="EMBL" id="CP048711">
    <property type="protein sequence ID" value="QIB64121.1"/>
    <property type="molecule type" value="Genomic_DNA"/>
</dbReference>
<feature type="transmembrane region" description="Helical" evidence="1">
    <location>
        <begin position="154"/>
        <end position="176"/>
    </location>
</feature>
<feature type="transmembrane region" description="Helical" evidence="1">
    <location>
        <begin position="120"/>
        <end position="142"/>
    </location>
</feature>
<dbReference type="KEGG" id="kim:G3T16_00505"/>
<protein>
    <submittedName>
        <fullName evidence="2">MFS transporter</fullName>
    </submittedName>
</protein>
<name>A0A6C0TWH1_9GAMM</name>
<evidence type="ECO:0000256" key="1">
    <source>
        <dbReference type="SAM" id="Phobius"/>
    </source>
</evidence>
<dbReference type="InterPro" id="IPR036259">
    <property type="entry name" value="MFS_trans_sf"/>
</dbReference>
<gene>
    <name evidence="2" type="ORF">G3T16_00505</name>
</gene>
<proteinExistence type="predicted"/>
<dbReference type="SUPFAM" id="SSF103473">
    <property type="entry name" value="MFS general substrate transporter"/>
    <property type="match status" value="1"/>
</dbReference>
<sequence>MLVAYAYSAWAVNLLMTDYGLGLGQAGMWFGISSGFGPVIGSLLLPALIRGTDFGSRVSSLMVICFTSLIVGTVIFVIAPIQPSVIVFLVCNLLGSILLFGVYSTVIVSMQFLANADYRATLVAGVTFVGSGVGLGAGPPLVGYFSMILPGGQAAALSLLAALAGILSVTLLFVAWRAAAVSTSGDSAADHRICESVK</sequence>
<keyword evidence="1" id="KW-0812">Transmembrane</keyword>
<keyword evidence="1" id="KW-0472">Membrane</keyword>
<evidence type="ECO:0000313" key="3">
    <source>
        <dbReference type="Proteomes" id="UP000477680"/>
    </source>
</evidence>
<feature type="transmembrane region" description="Helical" evidence="1">
    <location>
        <begin position="26"/>
        <end position="49"/>
    </location>
</feature>
<feature type="transmembrane region" description="Helical" evidence="1">
    <location>
        <begin position="85"/>
        <end position="108"/>
    </location>
</feature>
<dbReference type="RefSeq" id="WP_163493371.1">
    <property type="nucleotide sequence ID" value="NZ_CP048711.1"/>
</dbReference>